<dbReference type="Proteomes" id="UP000558488">
    <property type="component" value="Unassembled WGS sequence"/>
</dbReference>
<dbReference type="InterPro" id="IPR003124">
    <property type="entry name" value="WH2_dom"/>
</dbReference>
<evidence type="ECO:0000256" key="1">
    <source>
        <dbReference type="SAM" id="MobiDB-lite"/>
    </source>
</evidence>
<dbReference type="CDD" id="cd22061">
    <property type="entry name" value="WH2_INF2"/>
    <property type="match status" value="1"/>
</dbReference>
<evidence type="ECO:0000259" key="3">
    <source>
        <dbReference type="PROSITE" id="PS51444"/>
    </source>
</evidence>
<dbReference type="FunFam" id="1.20.58.2220:FF:000011">
    <property type="entry name" value="Inverted formin, FH2 and WH2 domain containing"/>
    <property type="match status" value="1"/>
</dbReference>
<dbReference type="EMBL" id="JACAGB010000107">
    <property type="protein sequence ID" value="KAF6270107.1"/>
    <property type="molecule type" value="Genomic_DNA"/>
</dbReference>
<name>A0A7J7R290_PIPKU</name>
<feature type="region of interest" description="Disordered" evidence="1">
    <location>
        <begin position="415"/>
        <end position="452"/>
    </location>
</feature>
<feature type="domain" description="FH2" evidence="3">
    <location>
        <begin position="42"/>
        <end position="432"/>
    </location>
</feature>
<feature type="region of interest" description="Disordered" evidence="1">
    <location>
        <begin position="475"/>
        <end position="573"/>
    </location>
</feature>
<dbReference type="Pfam" id="PF02205">
    <property type="entry name" value="WH2"/>
    <property type="match status" value="1"/>
</dbReference>
<dbReference type="AlphaFoldDB" id="A0A7J7R290"/>
<dbReference type="SUPFAM" id="SSF101447">
    <property type="entry name" value="Formin homology 2 domain (FH2 domain)"/>
    <property type="match status" value="1"/>
</dbReference>
<feature type="region of interest" description="Disordered" evidence="1">
    <location>
        <begin position="591"/>
        <end position="719"/>
    </location>
</feature>
<dbReference type="GO" id="GO:0003779">
    <property type="term" value="F:actin binding"/>
    <property type="evidence" value="ECO:0007669"/>
    <property type="project" value="InterPro"/>
</dbReference>
<dbReference type="PROSITE" id="PS51444">
    <property type="entry name" value="FH2"/>
    <property type="match status" value="1"/>
</dbReference>
<keyword evidence="5" id="KW-1185">Reference proteome</keyword>
<reference evidence="4 5" key="1">
    <citation type="journal article" date="2020" name="Nature">
        <title>Six reference-quality genomes reveal evolution of bat adaptations.</title>
        <authorList>
            <person name="Jebb D."/>
            <person name="Huang Z."/>
            <person name="Pippel M."/>
            <person name="Hughes G.M."/>
            <person name="Lavrichenko K."/>
            <person name="Devanna P."/>
            <person name="Winkler S."/>
            <person name="Jermiin L.S."/>
            <person name="Skirmuntt E.C."/>
            <person name="Katzourakis A."/>
            <person name="Burkitt-Gray L."/>
            <person name="Ray D.A."/>
            <person name="Sullivan K.A.M."/>
            <person name="Roscito J.G."/>
            <person name="Kirilenko B.M."/>
            <person name="Davalos L.M."/>
            <person name="Corthals A.P."/>
            <person name="Power M.L."/>
            <person name="Jones G."/>
            <person name="Ransome R.D."/>
            <person name="Dechmann D.K.N."/>
            <person name="Locatelli A.G."/>
            <person name="Puechmaille S.J."/>
            <person name="Fedrigo O."/>
            <person name="Jarvis E.D."/>
            <person name="Hiller M."/>
            <person name="Vernes S.C."/>
            <person name="Myers E.W."/>
            <person name="Teeling E.C."/>
        </authorList>
    </citation>
    <scope>NUCLEOTIDE SEQUENCE [LARGE SCALE GENOMIC DNA]</scope>
    <source>
        <strain evidence="4">MPipKuh1</strain>
        <tissue evidence="4">Flight muscle</tissue>
    </source>
</reference>
<dbReference type="PROSITE" id="PS51082">
    <property type="entry name" value="WH2"/>
    <property type="match status" value="1"/>
</dbReference>
<protein>
    <submittedName>
        <fullName evidence="4">Inverted formin 2</fullName>
    </submittedName>
</protein>
<organism evidence="4 5">
    <name type="scientific">Pipistrellus kuhlii</name>
    <name type="common">Kuhl's pipistrelle</name>
    <dbReference type="NCBI Taxonomy" id="59472"/>
    <lineage>
        <taxon>Eukaryota</taxon>
        <taxon>Metazoa</taxon>
        <taxon>Chordata</taxon>
        <taxon>Craniata</taxon>
        <taxon>Vertebrata</taxon>
        <taxon>Euteleostomi</taxon>
        <taxon>Mammalia</taxon>
        <taxon>Eutheria</taxon>
        <taxon>Laurasiatheria</taxon>
        <taxon>Chiroptera</taxon>
        <taxon>Yangochiroptera</taxon>
        <taxon>Vespertilionidae</taxon>
        <taxon>Pipistrellus</taxon>
    </lineage>
</organism>
<dbReference type="Gene3D" id="1.20.58.2220">
    <property type="entry name" value="Formin, FH2 domain"/>
    <property type="match status" value="1"/>
</dbReference>
<evidence type="ECO:0000313" key="5">
    <source>
        <dbReference type="Proteomes" id="UP000558488"/>
    </source>
</evidence>
<feature type="domain" description="WH2" evidence="2">
    <location>
        <begin position="461"/>
        <end position="476"/>
    </location>
</feature>
<comment type="caution">
    <text evidence="4">The sequence shown here is derived from an EMBL/GenBank/DDBJ whole genome shotgun (WGS) entry which is preliminary data.</text>
</comment>
<dbReference type="Pfam" id="PF02181">
    <property type="entry name" value="FH2"/>
    <property type="match status" value="1"/>
</dbReference>
<evidence type="ECO:0000259" key="2">
    <source>
        <dbReference type="PROSITE" id="PS51082"/>
    </source>
</evidence>
<proteinExistence type="predicted"/>
<dbReference type="PANTHER" id="PTHR46345:SF5">
    <property type="entry name" value="INVERTED FORMIN-2"/>
    <property type="match status" value="1"/>
</dbReference>
<dbReference type="SMART" id="SM00498">
    <property type="entry name" value="FH2"/>
    <property type="match status" value="1"/>
</dbReference>
<feature type="compositionally biased region" description="Basic residues" evidence="1">
    <location>
        <begin position="688"/>
        <end position="697"/>
    </location>
</feature>
<feature type="compositionally biased region" description="Low complexity" evidence="1">
    <location>
        <begin position="667"/>
        <end position="687"/>
    </location>
</feature>
<accession>A0A7J7R290</accession>
<dbReference type="InterPro" id="IPR015425">
    <property type="entry name" value="FH2_Formin"/>
</dbReference>
<sequence>MGGPPPPPPLPGSAAPPAVGGVEDVVVAHVDRGLGAARVPRHRQVHPPTLRMKKLNWQKLPSHVAQEHRSMWAALGSLGAEAVEPDFSSIEQLFSFPVAKPKEPAAAPARKEPKEITFLDSKKSLNLNIFLKQFKCPNEEVAAMIRAGDTAKFDVEVLKQLLKLLPEKHEVENLRSFTEDRAKLASADQFYLLLLGIPCYQLRVECMLLCEGTAVVLDMVRPKAQLMLSACESLLSSRLLPVFCQLILRIGNFLNYGSHTGNADGFKISTLLKLTETKAQQSRVTLLHHVLEEVEKGHPELLQLPRDLEQPAQAAGINLEIIRSESSGNLRRLLELERKLAAADPEVREQYARRLQDSIEASRALERVFEAVEQKKLALATYLCEDAQQLSLEDTFGTMKAFRDLFLRALKENKDRQEQAAKAERRKRQLAEEEARRPRGEDGKPVRKAGRKQEEEVCVIDALLADIRKGFQLRKTARGRGDGDGGGRAAASGPPRDPPPAASSSPPGGPRGGPSGSASEPALDGVVAARPPQDWDLADATVPSPPPPAGPAAEAGPGAPERRSSWYEDASDVLPTEDAAWPVVLGGARALEPLPFSGDRPPGAPGSGGGVSRAEADSAGEGPAATAALGHGGDGPPATAPDGDGDQEGSADSVLDTSLDRSFSEDSAAGSSGSGTLPRAPGRASRGTGRRRKKRPTRTQEEVAPDPDDNKSKRFCVIQ</sequence>
<dbReference type="PANTHER" id="PTHR46345">
    <property type="entry name" value="INVERTED FORMIN-2"/>
    <property type="match status" value="1"/>
</dbReference>
<dbReference type="InterPro" id="IPR042201">
    <property type="entry name" value="FH2_Formin_sf"/>
</dbReference>
<gene>
    <name evidence="4" type="ORF">mPipKuh1_006705</name>
</gene>
<evidence type="ECO:0000313" key="4">
    <source>
        <dbReference type="EMBL" id="KAF6270107.1"/>
    </source>
</evidence>